<gene>
    <name evidence="2" type="ORF">J0M35_09175</name>
</gene>
<evidence type="ECO:0000313" key="2">
    <source>
        <dbReference type="EMBL" id="MBN8660520.1"/>
    </source>
</evidence>
<organism evidence="2 3">
    <name type="scientific">Candidatus Obscuribacter phosphatis</name>
    <dbReference type="NCBI Taxonomy" id="1906157"/>
    <lineage>
        <taxon>Bacteria</taxon>
        <taxon>Bacillati</taxon>
        <taxon>Candidatus Melainabacteria</taxon>
        <taxon>Candidatus Obscuribacterales</taxon>
        <taxon>Candidatus Obscuribacteraceae</taxon>
        <taxon>Candidatus Obscuribacter</taxon>
    </lineage>
</organism>
<name>A0A8J7TKZ8_9BACT</name>
<protein>
    <submittedName>
        <fullName evidence="2">Uncharacterized protein</fullName>
    </submittedName>
</protein>
<comment type="caution">
    <text evidence="2">The sequence shown here is derived from an EMBL/GenBank/DDBJ whole genome shotgun (WGS) entry which is preliminary data.</text>
</comment>
<feature type="transmembrane region" description="Helical" evidence="1">
    <location>
        <begin position="148"/>
        <end position="173"/>
    </location>
</feature>
<accession>A0A8J7TKZ8</accession>
<feature type="transmembrane region" description="Helical" evidence="1">
    <location>
        <begin position="253"/>
        <end position="272"/>
    </location>
</feature>
<keyword evidence="1" id="KW-0472">Membrane</keyword>
<feature type="transmembrane region" description="Helical" evidence="1">
    <location>
        <begin position="278"/>
        <end position="302"/>
    </location>
</feature>
<proteinExistence type="predicted"/>
<reference evidence="2" key="1">
    <citation type="submission" date="2021-02" db="EMBL/GenBank/DDBJ databases">
        <title>Genome-Resolved Metagenomics of a Microbial Community Performing Photosynthetic Biological Nutrient Removal.</title>
        <authorList>
            <person name="Mcdaniel E.A."/>
        </authorList>
    </citation>
    <scope>NUCLEOTIDE SEQUENCE</scope>
    <source>
        <strain evidence="2">UWPOB_OBS1</strain>
    </source>
</reference>
<sequence>MFESFGRGLKLILASIKMGFQDKRLLIPGLMTVFSNFFFAILLFLEAKSRVAVEHSASAKAVSAGINMGKNALQHGNPADIQQLMAKTALNGPWDQGGLQGLSEAASPDAVLAVVAILSVWWLTNRFLEGVTTALVYSHLTEGSGSGRFSTACAAVFSSLPAIITLGIVTLIAKKVARFMRDKRSSGIFGMGINFIASIVEVFWTMAGHLILPAIVIEGTSFWGALKRADRIGQGNLIAIGVGEIGIDTINRLVMLAVCLVGVAGYGALYVYKIPANAPIVMIGGGLWAMAVVLTTAMSIYIRSAFFTCLYVWAIEAEALSEAERVNCQPPAPLAAALA</sequence>
<evidence type="ECO:0000313" key="3">
    <source>
        <dbReference type="Proteomes" id="UP000664277"/>
    </source>
</evidence>
<dbReference type="AlphaFoldDB" id="A0A8J7TKZ8"/>
<dbReference type="Proteomes" id="UP000664277">
    <property type="component" value="Unassembled WGS sequence"/>
</dbReference>
<evidence type="ECO:0000256" key="1">
    <source>
        <dbReference type="SAM" id="Phobius"/>
    </source>
</evidence>
<feature type="transmembrane region" description="Helical" evidence="1">
    <location>
        <begin position="185"/>
        <end position="204"/>
    </location>
</feature>
<feature type="transmembrane region" description="Helical" evidence="1">
    <location>
        <begin position="25"/>
        <end position="45"/>
    </location>
</feature>
<keyword evidence="1" id="KW-0812">Transmembrane</keyword>
<dbReference type="EMBL" id="JAFLCK010000011">
    <property type="protein sequence ID" value="MBN8660520.1"/>
    <property type="molecule type" value="Genomic_DNA"/>
</dbReference>
<keyword evidence="1" id="KW-1133">Transmembrane helix</keyword>